<organism evidence="2">
    <name type="scientific">Psilocybe cubensis</name>
    <name type="common">Psychedelic mushroom</name>
    <name type="synonym">Stropharia cubensis</name>
    <dbReference type="NCBI Taxonomy" id="181762"/>
    <lineage>
        <taxon>Eukaryota</taxon>
        <taxon>Fungi</taxon>
        <taxon>Dikarya</taxon>
        <taxon>Basidiomycota</taxon>
        <taxon>Agaricomycotina</taxon>
        <taxon>Agaricomycetes</taxon>
        <taxon>Agaricomycetidae</taxon>
        <taxon>Agaricales</taxon>
        <taxon>Agaricineae</taxon>
        <taxon>Strophariaceae</taxon>
        <taxon>Psilocybe</taxon>
    </lineage>
</organism>
<reference evidence="2" key="1">
    <citation type="submission" date="2021-02" db="EMBL/GenBank/DDBJ databases">
        <title>Psilocybe cubensis genome.</title>
        <authorList>
            <person name="Mckernan K.J."/>
            <person name="Crawford S."/>
            <person name="Trippe A."/>
            <person name="Kane L.T."/>
            <person name="Mclaughlin S."/>
        </authorList>
    </citation>
    <scope>NUCLEOTIDE SEQUENCE [LARGE SCALE GENOMIC DNA]</scope>
    <source>
        <strain evidence="2">MGC-MH-2018</strain>
    </source>
</reference>
<evidence type="ECO:0000313" key="2">
    <source>
        <dbReference type="EMBL" id="KAG5167219.1"/>
    </source>
</evidence>
<gene>
    <name evidence="2" type="ORF">JR316_007562</name>
</gene>
<dbReference type="AlphaFoldDB" id="A0A8H7XXD8"/>
<feature type="compositionally biased region" description="Basic residues" evidence="1">
    <location>
        <begin position="109"/>
        <end position="124"/>
    </location>
</feature>
<dbReference type="Gene3D" id="3.60.130.30">
    <property type="match status" value="1"/>
</dbReference>
<comment type="caution">
    <text evidence="2">The sequence shown here is derived from an EMBL/GenBank/DDBJ whole genome shotgun (WGS) entry which is preliminary data.</text>
</comment>
<protein>
    <submittedName>
        <fullName evidence="2">Uncharacterized protein</fullName>
    </submittedName>
</protein>
<name>A0A8H7XXD8_PSICU</name>
<accession>A0A8H7XXD8</accession>
<proteinExistence type="predicted"/>
<dbReference type="OrthoDB" id="3020801at2759"/>
<evidence type="ECO:0000256" key="1">
    <source>
        <dbReference type="SAM" id="MobiDB-lite"/>
    </source>
</evidence>
<dbReference type="EMBL" id="JAFIQS010000007">
    <property type="protein sequence ID" value="KAG5167219.1"/>
    <property type="molecule type" value="Genomic_DNA"/>
</dbReference>
<feature type="compositionally biased region" description="Pro residues" evidence="1">
    <location>
        <begin position="83"/>
        <end position="94"/>
    </location>
</feature>
<sequence length="486" mass="54851">MSDCDFARYTTRSGRVYSACQQVMFTALQLPAMILAAMKAEAAQDDAFESEAQFMTEAAQDDAFESEVQKCNYTPLSVDPTPSCVPEPPSPLPFATPASTPDSEGSSSSRKRKRPSGKPLNRHIRAMKREDRYDKHGHIPVPRKLEKLVEKACVEDAGIDLRELPSTMGGYEAKREDEWEAKVYTLAEAKALGLQVYEWDGRRPVAFVAPNKQIFMVLAGRPDDPQYDSATERVYEALSAKGVKFTSKYLHHRRGDYPTLDIGVSRGQGLPQPVSLKCQPHEKFVANLLANPDIQRMASYASSAFATWAPRTYNYYKTQLDKLFMRMPGLPRIFTKSIFPSMSTNISPQAQTVRHRDLKNCPFGWCAVQAFGHFDPKQGGHLILWELGLAIEFPPGSTILLPSATLSHSNTKILDDEERASLTYYCHGGLFRWVEYDFQIEKDLKHNNPALFNQIWRDRPARWNLGLSLFSTMDELQGGQFEQCEV</sequence>
<feature type="region of interest" description="Disordered" evidence="1">
    <location>
        <begin position="80"/>
        <end position="124"/>
    </location>
</feature>